<proteinExistence type="inferred from homology"/>
<dbReference type="InterPro" id="IPR008969">
    <property type="entry name" value="CarboxyPept-like_regulatory"/>
</dbReference>
<dbReference type="PANTHER" id="PTHR30069:SF29">
    <property type="entry name" value="HEMOGLOBIN AND HEMOGLOBIN-HAPTOGLOBIN-BINDING PROTEIN 1-RELATED"/>
    <property type="match status" value="1"/>
</dbReference>
<evidence type="ECO:0000256" key="7">
    <source>
        <dbReference type="ARBA" id="ARBA00023237"/>
    </source>
</evidence>
<dbReference type="AlphaFoldDB" id="A0A1M5M0W6"/>
<evidence type="ECO:0000313" key="11">
    <source>
        <dbReference type="EMBL" id="SHG70947.1"/>
    </source>
</evidence>
<dbReference type="PROSITE" id="PS52016">
    <property type="entry name" value="TONB_DEPENDENT_REC_3"/>
    <property type="match status" value="1"/>
</dbReference>
<dbReference type="SUPFAM" id="SSF49464">
    <property type="entry name" value="Carboxypeptidase regulatory domain-like"/>
    <property type="match status" value="1"/>
</dbReference>
<dbReference type="Pfam" id="PF13715">
    <property type="entry name" value="CarbopepD_reg_2"/>
    <property type="match status" value="1"/>
</dbReference>
<protein>
    <submittedName>
        <fullName evidence="11">TonB-linked outer membrane protein, SusC/RagA family</fullName>
    </submittedName>
</protein>
<evidence type="ECO:0000256" key="2">
    <source>
        <dbReference type="ARBA" id="ARBA00022448"/>
    </source>
</evidence>
<feature type="chain" id="PRO_5012612578" evidence="9">
    <location>
        <begin position="23"/>
        <end position="1042"/>
    </location>
</feature>
<evidence type="ECO:0000256" key="6">
    <source>
        <dbReference type="ARBA" id="ARBA00023136"/>
    </source>
</evidence>
<dbReference type="InterPro" id="IPR039426">
    <property type="entry name" value="TonB-dep_rcpt-like"/>
</dbReference>
<comment type="subcellular location">
    <subcellularLocation>
        <location evidence="1 8">Cell outer membrane</location>
        <topology evidence="1 8">Multi-pass membrane protein</topology>
    </subcellularLocation>
</comment>
<dbReference type="Gene3D" id="2.40.170.20">
    <property type="entry name" value="TonB-dependent receptor, beta-barrel domain"/>
    <property type="match status" value="1"/>
</dbReference>
<keyword evidence="3 8" id="KW-1134">Transmembrane beta strand</keyword>
<dbReference type="GO" id="GO:0015344">
    <property type="term" value="F:siderophore uptake transmembrane transporter activity"/>
    <property type="evidence" value="ECO:0007669"/>
    <property type="project" value="TreeGrafter"/>
</dbReference>
<evidence type="ECO:0000256" key="8">
    <source>
        <dbReference type="PROSITE-ProRule" id="PRU01360"/>
    </source>
</evidence>
<sequence length="1042" mass="112973">MNKKLHYFFMLACILCFQGILAQGKTVTGTVTDASTGTPIPGITVVEQGTTNGTSTDFDGNYSISVSGNSAVLVFTGIGYTTQEAPVGSQSAINILLVEDVELLDEVVVTALGISREKKSLGYAVTEVGGDAVSLVKEPNVVNSLAGKVAGVVISQGTAGAGSGSRVVIRGNNSITGNNQPLYVVDGVPIDNTALGAPDGSGQFNINNLGDGISDINPDDIESISVLKGPNAAALYGSRASNGVIIITTKKGDLDRGLGVSFTSNALFDDPLVLPKYQNEFGRGTDGAFPQINPDDPLATQVNTVAGAGSWGPRFDGSQQLAYNGQQRAYVAQPNNVKNFFETGTSFINTVALSGGSENASVRFSYTNSDIESILPNSGIDRDNFNLRAFANLSDKLSLDTRITYFKQTARNRPNQGTEGVAAYLWTLARNVRLSDLQVFQDIENPINPDDIYRVIAPTASGGNPYWILQNDSNEDRRTRITGFAKLQYQFNDWLSAFVRVGTDDITQDVESVTRVGHHFFGDGRIRFQKNDRTETNYDFLVMFNKALSDKFSLTANAGANALRFSSITSETRGENFKIPGRPLLDNTEELFATQGQRVPKDINSVYGSASLAYDNTIYLDLTGRNDWSSALADGNNSYFYSSASLSVLLNEAFDLGSKVDLLKLRGSIATVGNDTDPQQLVNVFRVAADGFLGNITVSRDNILFSESLRPEEVTSTELGLEYRGFGNRLYADLSYYDIKSQDLIFDVPLGTGAAFDSFRTNVGEISNKGFEILVGGTPLQTKNFSWDTSINLARNKNELVSLVDGQDFFEFSRDNGGTVAVVARAEEGFGDIETTTWLRNDQGQLIVTAEGRPQATTEREKFGNYQPDLTGGFTNTFRYKDFTLNTLIDFRIGGEVYSFTDAALDAAGVSERSLQFRDSGILVEGVIDNGDGTFTPNTTTISAQDYWGAVSGIGSEYVFDQTNFRLREVSLSYTFPSKLLKNTFVRSATLSAVGRNLLFLYKKADNFDPESSYSTSNFAQGVLFYALPTTRSLGLSLNVNF</sequence>
<dbReference type="STRING" id="570519.SAMN04488116_2205"/>
<evidence type="ECO:0000256" key="1">
    <source>
        <dbReference type="ARBA" id="ARBA00004571"/>
    </source>
</evidence>
<dbReference type="NCBIfam" id="TIGR04057">
    <property type="entry name" value="SusC_RagA_signa"/>
    <property type="match status" value="1"/>
</dbReference>
<keyword evidence="6 8" id="KW-0472">Membrane</keyword>
<name>A0A1M5M0W6_9FLAO</name>
<evidence type="ECO:0000313" key="12">
    <source>
        <dbReference type="Proteomes" id="UP000184532"/>
    </source>
</evidence>
<dbReference type="GO" id="GO:0009279">
    <property type="term" value="C:cell outer membrane"/>
    <property type="evidence" value="ECO:0007669"/>
    <property type="project" value="UniProtKB-SubCell"/>
</dbReference>
<gene>
    <name evidence="11" type="ORF">SAMN04488116_2205</name>
</gene>
<keyword evidence="7 8" id="KW-0998">Cell outer membrane</keyword>
<dbReference type="GO" id="GO:0044718">
    <property type="term" value="P:siderophore transmembrane transport"/>
    <property type="evidence" value="ECO:0007669"/>
    <property type="project" value="TreeGrafter"/>
</dbReference>
<dbReference type="Gene3D" id="2.60.40.1120">
    <property type="entry name" value="Carboxypeptidase-like, regulatory domain"/>
    <property type="match status" value="1"/>
</dbReference>
<evidence type="ECO:0000259" key="10">
    <source>
        <dbReference type="Pfam" id="PF07715"/>
    </source>
</evidence>
<dbReference type="Pfam" id="PF07715">
    <property type="entry name" value="Plug"/>
    <property type="match status" value="1"/>
</dbReference>
<dbReference type="EMBL" id="FQWL01000003">
    <property type="protein sequence ID" value="SHG70947.1"/>
    <property type="molecule type" value="Genomic_DNA"/>
</dbReference>
<dbReference type="RefSeq" id="WP_073179459.1">
    <property type="nucleotide sequence ID" value="NZ_FQWL01000003.1"/>
</dbReference>
<dbReference type="InterPro" id="IPR037066">
    <property type="entry name" value="Plug_dom_sf"/>
</dbReference>
<keyword evidence="2 8" id="KW-0813">Transport</keyword>
<evidence type="ECO:0000256" key="3">
    <source>
        <dbReference type="ARBA" id="ARBA00022452"/>
    </source>
</evidence>
<dbReference type="PANTHER" id="PTHR30069">
    <property type="entry name" value="TONB-DEPENDENT OUTER MEMBRANE RECEPTOR"/>
    <property type="match status" value="1"/>
</dbReference>
<dbReference type="InterPro" id="IPR023997">
    <property type="entry name" value="TonB-dep_OMP_SusC/RagA_CS"/>
</dbReference>
<keyword evidence="4 8" id="KW-0812">Transmembrane</keyword>
<reference evidence="12" key="1">
    <citation type="submission" date="2016-11" db="EMBL/GenBank/DDBJ databases">
        <authorList>
            <person name="Varghese N."/>
            <person name="Submissions S."/>
        </authorList>
    </citation>
    <scope>NUCLEOTIDE SEQUENCE [LARGE SCALE GENOMIC DNA]</scope>
    <source>
        <strain evidence="12">DSM 22638</strain>
    </source>
</reference>
<evidence type="ECO:0000256" key="4">
    <source>
        <dbReference type="ARBA" id="ARBA00022692"/>
    </source>
</evidence>
<dbReference type="InterPro" id="IPR036942">
    <property type="entry name" value="Beta-barrel_TonB_sf"/>
</dbReference>
<dbReference type="InterPro" id="IPR012910">
    <property type="entry name" value="Plug_dom"/>
</dbReference>
<evidence type="ECO:0000256" key="5">
    <source>
        <dbReference type="ARBA" id="ARBA00022729"/>
    </source>
</evidence>
<dbReference type="SUPFAM" id="SSF56935">
    <property type="entry name" value="Porins"/>
    <property type="match status" value="1"/>
</dbReference>
<dbReference type="Proteomes" id="UP000184532">
    <property type="component" value="Unassembled WGS sequence"/>
</dbReference>
<dbReference type="InterPro" id="IPR023996">
    <property type="entry name" value="TonB-dep_OMP_SusC/RagA"/>
</dbReference>
<keyword evidence="12" id="KW-1185">Reference proteome</keyword>
<comment type="similarity">
    <text evidence="8">Belongs to the TonB-dependent receptor family.</text>
</comment>
<feature type="domain" description="TonB-dependent receptor plug" evidence="10">
    <location>
        <begin position="118"/>
        <end position="244"/>
    </location>
</feature>
<feature type="signal peptide" evidence="9">
    <location>
        <begin position="1"/>
        <end position="22"/>
    </location>
</feature>
<evidence type="ECO:0000256" key="9">
    <source>
        <dbReference type="SAM" id="SignalP"/>
    </source>
</evidence>
<accession>A0A1M5M0W6</accession>
<keyword evidence="5 9" id="KW-0732">Signal</keyword>
<dbReference type="Gene3D" id="2.170.130.10">
    <property type="entry name" value="TonB-dependent receptor, plug domain"/>
    <property type="match status" value="1"/>
</dbReference>
<dbReference type="NCBIfam" id="TIGR04056">
    <property type="entry name" value="OMP_RagA_SusC"/>
    <property type="match status" value="1"/>
</dbReference>
<dbReference type="OrthoDB" id="9768177at2"/>
<organism evidence="11 12">
    <name type="scientific">Flagellimonas flava</name>
    <dbReference type="NCBI Taxonomy" id="570519"/>
    <lineage>
        <taxon>Bacteria</taxon>
        <taxon>Pseudomonadati</taxon>
        <taxon>Bacteroidota</taxon>
        <taxon>Flavobacteriia</taxon>
        <taxon>Flavobacteriales</taxon>
        <taxon>Flavobacteriaceae</taxon>
        <taxon>Flagellimonas</taxon>
    </lineage>
</organism>